<comment type="caution">
    <text evidence="1">The sequence shown here is derived from an EMBL/GenBank/DDBJ whole genome shotgun (WGS) entry which is preliminary data.</text>
</comment>
<protein>
    <submittedName>
        <fullName evidence="1">Uncharacterized protein</fullName>
    </submittedName>
</protein>
<keyword evidence="2" id="KW-1185">Reference proteome</keyword>
<sequence length="308" mass="32423">MWQPVSMPAERIPLSPIEKPAQAALHALVGLHLGRHSCQSSPGIMGLPQSSDNVPFDREDLVSVRTSSTLSENTQMSPITSPERAARVRARCSTEWMFVSVHPAWLQVQGRADPAMPVPPLSSDSSANDMSSAMSIVPSLYQEETAAAQCPPEVHAQLVQLVGGNGLPVLDITRSTGLGSLPRWARAGRAHNGFLLFLDAAHGALVWRRNSNGMRSGGSSFGSFNSGGGGDGEVSLQLSKVKAVSVNGGAVVVALRSSATSAVPALAHVWAPRVTLQLPAEQDARSLHYILQALLTTAATASSEEDSL</sequence>
<reference evidence="1" key="1">
    <citation type="submission" date="2021-02" db="EMBL/GenBank/DDBJ databases">
        <title>First Annotated Genome of the Yellow-green Alga Tribonema minus.</title>
        <authorList>
            <person name="Mahan K.M."/>
        </authorList>
    </citation>
    <scope>NUCLEOTIDE SEQUENCE</scope>
    <source>
        <strain evidence="1">UTEX B ZZ1240</strain>
    </source>
</reference>
<dbReference type="EMBL" id="JAFCMP010000390">
    <property type="protein sequence ID" value="KAG5180433.1"/>
    <property type="molecule type" value="Genomic_DNA"/>
</dbReference>
<proteinExistence type="predicted"/>
<organism evidence="1 2">
    <name type="scientific">Tribonema minus</name>
    <dbReference type="NCBI Taxonomy" id="303371"/>
    <lineage>
        <taxon>Eukaryota</taxon>
        <taxon>Sar</taxon>
        <taxon>Stramenopiles</taxon>
        <taxon>Ochrophyta</taxon>
        <taxon>PX clade</taxon>
        <taxon>Xanthophyceae</taxon>
        <taxon>Tribonematales</taxon>
        <taxon>Tribonemataceae</taxon>
        <taxon>Tribonema</taxon>
    </lineage>
</organism>
<dbReference type="AlphaFoldDB" id="A0A835YTK0"/>
<gene>
    <name evidence="1" type="ORF">JKP88DRAFT_323834</name>
</gene>
<evidence type="ECO:0000313" key="1">
    <source>
        <dbReference type="EMBL" id="KAG5180433.1"/>
    </source>
</evidence>
<name>A0A835YTK0_9STRA</name>
<dbReference type="Proteomes" id="UP000664859">
    <property type="component" value="Unassembled WGS sequence"/>
</dbReference>
<accession>A0A835YTK0</accession>
<evidence type="ECO:0000313" key="2">
    <source>
        <dbReference type="Proteomes" id="UP000664859"/>
    </source>
</evidence>